<dbReference type="RefSeq" id="WP_126948260.1">
    <property type="nucleotide sequence ID" value="NZ_RZHG01000021.1"/>
</dbReference>
<evidence type="ECO:0000313" key="1">
    <source>
        <dbReference type="EMBL" id="RUR29772.1"/>
    </source>
</evidence>
<reference evidence="1 2" key="1">
    <citation type="submission" date="2018-12" db="EMBL/GenBank/DDBJ databases">
        <title>three novel Halomonas strain isolated from plants.</title>
        <authorList>
            <person name="Sun C."/>
        </authorList>
    </citation>
    <scope>NUCLEOTIDE SEQUENCE [LARGE SCALE GENOMIC DNA]</scope>
    <source>
        <strain evidence="1 2">DSM 19434</strain>
    </source>
</reference>
<dbReference type="OrthoDB" id="501880at2"/>
<comment type="caution">
    <text evidence="1">The sequence shown here is derived from an EMBL/GenBank/DDBJ whole genome shotgun (WGS) entry which is preliminary data.</text>
</comment>
<sequence>MKVTRVLRSENLNRGKYAELLRQAELLGGLRSEVWQRYGSVAGVGLGDRKVRDSWLREGRSFTVPANAWKETLRDAMADIKAYREAAKDKVKQAIRLRTTNDTEQKRLYTLLKSDKWLSDPFLRRQMRIHFKHGRNKTFNQIVVRSDNYTVFEQNGRCWIKVPSLAKGRRLAIPLKTTIEHAPTGTLRLILKGSRVEVHSQVDVAQETSCGDQVVGIDKGYSEVFVDSDGESYGEGLGKLISKESDYLNQKYVRRNKLRAIARKKPHKRVVIEQNNLDRKKLDRRQDRQVMCLKMLIYSAAHALVNKAGMVVCEDLTSPIASKKNYGRGTNRRLNTWTKGLMAEALDTVSQRRGSSLHLVNAAYTSQADSFNHGLFTGTRVGDKFYRESGDVVQADHNAARNVLARLSDPEIERWTPFTKVKSILQARTDRYRTELTVQGSSYTPGNGALTECELVLNHV</sequence>
<name>A0A3S0W665_9GAMM</name>
<dbReference type="EMBL" id="RZHG01000021">
    <property type="protein sequence ID" value="RUR29772.1"/>
    <property type="molecule type" value="Genomic_DNA"/>
</dbReference>
<accession>A0A3S0W665</accession>
<dbReference type="AlphaFoldDB" id="A0A3S0W665"/>
<protein>
    <submittedName>
        <fullName evidence="1">Transposase</fullName>
    </submittedName>
</protein>
<evidence type="ECO:0000313" key="2">
    <source>
        <dbReference type="Proteomes" id="UP000287336"/>
    </source>
</evidence>
<organism evidence="1 2">
    <name type="scientific">Vreelandella andesensis</name>
    <dbReference type="NCBI Taxonomy" id="447567"/>
    <lineage>
        <taxon>Bacteria</taxon>
        <taxon>Pseudomonadati</taxon>
        <taxon>Pseudomonadota</taxon>
        <taxon>Gammaproteobacteria</taxon>
        <taxon>Oceanospirillales</taxon>
        <taxon>Halomonadaceae</taxon>
        <taxon>Vreelandella</taxon>
    </lineage>
</organism>
<gene>
    <name evidence="1" type="ORF">ELY33_12575</name>
</gene>
<dbReference type="Proteomes" id="UP000287336">
    <property type="component" value="Unassembled WGS sequence"/>
</dbReference>
<keyword evidence="2" id="KW-1185">Reference proteome</keyword>
<proteinExistence type="predicted"/>